<organism evidence="3 4">
    <name type="scientific">Capronia coronata CBS 617.96</name>
    <dbReference type="NCBI Taxonomy" id="1182541"/>
    <lineage>
        <taxon>Eukaryota</taxon>
        <taxon>Fungi</taxon>
        <taxon>Dikarya</taxon>
        <taxon>Ascomycota</taxon>
        <taxon>Pezizomycotina</taxon>
        <taxon>Eurotiomycetes</taxon>
        <taxon>Chaetothyriomycetidae</taxon>
        <taxon>Chaetothyriales</taxon>
        <taxon>Herpotrichiellaceae</taxon>
        <taxon>Capronia</taxon>
    </lineage>
</organism>
<dbReference type="GeneID" id="19161216"/>
<reference evidence="3 4" key="1">
    <citation type="submission" date="2013-03" db="EMBL/GenBank/DDBJ databases">
        <title>The Genome Sequence of Capronia coronata CBS 617.96.</title>
        <authorList>
            <consortium name="The Broad Institute Genomics Platform"/>
            <person name="Cuomo C."/>
            <person name="de Hoog S."/>
            <person name="Gorbushina A."/>
            <person name="Walker B."/>
            <person name="Young S.K."/>
            <person name="Zeng Q."/>
            <person name="Gargeya S."/>
            <person name="Fitzgerald M."/>
            <person name="Haas B."/>
            <person name="Abouelleil A."/>
            <person name="Allen A.W."/>
            <person name="Alvarado L."/>
            <person name="Arachchi H.M."/>
            <person name="Berlin A.M."/>
            <person name="Chapman S.B."/>
            <person name="Gainer-Dewar J."/>
            <person name="Goldberg J."/>
            <person name="Griggs A."/>
            <person name="Gujja S."/>
            <person name="Hansen M."/>
            <person name="Howarth C."/>
            <person name="Imamovic A."/>
            <person name="Ireland A."/>
            <person name="Larimer J."/>
            <person name="McCowan C."/>
            <person name="Murphy C."/>
            <person name="Pearson M."/>
            <person name="Poon T.W."/>
            <person name="Priest M."/>
            <person name="Roberts A."/>
            <person name="Saif S."/>
            <person name="Shea T."/>
            <person name="Sisk P."/>
            <person name="Sykes S."/>
            <person name="Wortman J."/>
            <person name="Nusbaum C."/>
            <person name="Birren B."/>
        </authorList>
    </citation>
    <scope>NUCLEOTIDE SEQUENCE [LARGE SCALE GENOMIC DNA]</scope>
    <source>
        <strain evidence="3 4">CBS 617.96</strain>
    </source>
</reference>
<dbReference type="Proteomes" id="UP000019484">
    <property type="component" value="Unassembled WGS sequence"/>
</dbReference>
<sequence length="234" mass="24951">MYSKTLLLSVILAEISATLATRNSHTSCSPLTPAARVTNRHVHGPFPIQQVLAYPSVRAGLLERNTGTDLVCFTANAGSCAEVLKFAHCLASRTSDGEACVINQGCTIQLIQCPPEAFPLKDNSGWMDKDGSSKDKAGPFNPEDQAGESPADSMLIARTPKEEQFVIPAAPAQPPKPELKKKSPIVIDIDQSNTIAEEVDSAMPDSVKEAMLNSDSDTAVQSLAQEFSGDTLPQ</sequence>
<keyword evidence="2" id="KW-0732">Signal</keyword>
<evidence type="ECO:0000256" key="2">
    <source>
        <dbReference type="SAM" id="SignalP"/>
    </source>
</evidence>
<evidence type="ECO:0000313" key="3">
    <source>
        <dbReference type="EMBL" id="EXJ85979.1"/>
    </source>
</evidence>
<feature type="chain" id="PRO_5004933040" evidence="2">
    <location>
        <begin position="21"/>
        <end position="234"/>
    </location>
</feature>
<protein>
    <submittedName>
        <fullName evidence="3">Uncharacterized protein</fullName>
    </submittedName>
</protein>
<gene>
    <name evidence="3" type="ORF">A1O1_06348</name>
</gene>
<evidence type="ECO:0000313" key="4">
    <source>
        <dbReference type="Proteomes" id="UP000019484"/>
    </source>
</evidence>
<dbReference type="HOGENOM" id="CLU_1184883_0_0_1"/>
<feature type="signal peptide" evidence="2">
    <location>
        <begin position="1"/>
        <end position="20"/>
    </location>
</feature>
<accession>W9YUM0</accession>
<feature type="compositionally biased region" description="Basic and acidic residues" evidence="1">
    <location>
        <begin position="127"/>
        <end position="137"/>
    </location>
</feature>
<evidence type="ECO:0000256" key="1">
    <source>
        <dbReference type="SAM" id="MobiDB-lite"/>
    </source>
</evidence>
<dbReference type="RefSeq" id="XP_007725417.1">
    <property type="nucleotide sequence ID" value="XM_007727227.1"/>
</dbReference>
<dbReference type="EMBL" id="AMWN01000005">
    <property type="protein sequence ID" value="EXJ85979.1"/>
    <property type="molecule type" value="Genomic_DNA"/>
</dbReference>
<feature type="region of interest" description="Disordered" evidence="1">
    <location>
        <begin position="122"/>
        <end position="150"/>
    </location>
</feature>
<keyword evidence="4" id="KW-1185">Reference proteome</keyword>
<proteinExistence type="predicted"/>
<comment type="caution">
    <text evidence="3">The sequence shown here is derived from an EMBL/GenBank/DDBJ whole genome shotgun (WGS) entry which is preliminary data.</text>
</comment>
<dbReference type="OrthoDB" id="4160117at2759"/>
<dbReference type="AlphaFoldDB" id="W9YUM0"/>
<name>W9YUM0_9EURO</name>